<evidence type="ECO:0000313" key="2">
    <source>
        <dbReference type="Proteomes" id="UP000510721"/>
    </source>
</evidence>
<dbReference type="Pfam" id="PF07920">
    <property type="entry name" value="DUF1684"/>
    <property type="match status" value="1"/>
</dbReference>
<dbReference type="PANTHER" id="PTHR41913:SF1">
    <property type="entry name" value="DUF1684 DOMAIN-CONTAINING PROTEIN"/>
    <property type="match status" value="1"/>
</dbReference>
<gene>
    <name evidence="1" type="ORF">FKV68_31840</name>
</gene>
<reference evidence="1 2" key="1">
    <citation type="submission" date="2019-06" db="EMBL/GenBank/DDBJ databases">
        <title>Complete genome sequence of Ensifer mexicanus ITTG R7 isolated from nodules of Acacia angustissima (Mill.) Kuntze.</title>
        <authorList>
            <person name="Rincon-Rosales R."/>
            <person name="Rogel M.A."/>
            <person name="Guerrero G."/>
            <person name="Rincon-Molina C.I."/>
            <person name="Lopez-Lopez A."/>
            <person name="Martinez-Romero E."/>
        </authorList>
    </citation>
    <scope>NUCLEOTIDE SEQUENCE [LARGE SCALE GENOMIC DNA]</scope>
    <source>
        <strain evidence="1 2">ITTG R7</strain>
        <plasmid evidence="2">pemeittgr7c</plasmid>
    </source>
</reference>
<evidence type="ECO:0000313" key="1">
    <source>
        <dbReference type="EMBL" id="QLL65864.1"/>
    </source>
</evidence>
<geneLocation type="plasmid" evidence="2">
    <name>pemeittgr7c</name>
</geneLocation>
<protein>
    <submittedName>
        <fullName evidence="1">DUF1684 domain-containing protein</fullName>
    </submittedName>
</protein>
<dbReference type="PANTHER" id="PTHR41913">
    <property type="entry name" value="DUF1684 DOMAIN-CONTAINING PROTEIN"/>
    <property type="match status" value="1"/>
</dbReference>
<dbReference type="EMBL" id="CP041241">
    <property type="protein sequence ID" value="QLL65864.1"/>
    <property type="molecule type" value="Genomic_DNA"/>
</dbReference>
<dbReference type="AlphaFoldDB" id="A0A859QLB0"/>
<dbReference type="Proteomes" id="UP000510721">
    <property type="component" value="Plasmid pEmeITTGR7c"/>
</dbReference>
<sequence length="221" mass="24456">MKESGVISDMWGNDLNETQRLWEWREKIANLYYEVRSSPDVVAAWGLWCDTRSTLFRDHPQSPIESADRTTFEGPTTFSYDPSLRLTVQLVPVTPERITIAAGVDGDLSMRAFSRTTGLETRLGGELTLYWIEGYGGGVFLPFVDATSGTETYGGGRYLLDTIKGADLGVVRPDGTLVLDFNFSYFPSCAYSSRYACPLAPSGNRLKGAVRAGERLPVSKR</sequence>
<accession>A0A859QLB0</accession>
<dbReference type="KEGG" id="emx:FKV68_31840"/>
<dbReference type="RefSeq" id="WP_180942759.1">
    <property type="nucleotide sequence ID" value="NZ_CP041241.1"/>
</dbReference>
<name>A0A859QLB0_9HYPH</name>
<organism evidence="1 2">
    <name type="scientific">Sinorhizobium mexicanum</name>
    <dbReference type="NCBI Taxonomy" id="375549"/>
    <lineage>
        <taxon>Bacteria</taxon>
        <taxon>Pseudomonadati</taxon>
        <taxon>Pseudomonadota</taxon>
        <taxon>Alphaproteobacteria</taxon>
        <taxon>Hyphomicrobiales</taxon>
        <taxon>Rhizobiaceae</taxon>
        <taxon>Sinorhizobium/Ensifer group</taxon>
        <taxon>Sinorhizobium</taxon>
    </lineage>
</organism>
<keyword evidence="1" id="KW-0614">Plasmid</keyword>
<keyword evidence="2" id="KW-1185">Reference proteome</keyword>
<proteinExistence type="predicted"/>
<dbReference type="InterPro" id="IPR012467">
    <property type="entry name" value="DUF1684"/>
</dbReference>